<protein>
    <submittedName>
        <fullName evidence="2">Uncharacterized protein</fullName>
    </submittedName>
</protein>
<evidence type="ECO:0000313" key="2">
    <source>
        <dbReference type="EMBL" id="QYW04960.1"/>
    </source>
</evidence>
<evidence type="ECO:0000256" key="1">
    <source>
        <dbReference type="SAM" id="MobiDB-lite"/>
    </source>
</evidence>
<reference evidence="2" key="1">
    <citation type="submission" date="2021-06" db="EMBL/GenBank/DDBJ databases">
        <title>Complete genome sequence of Erwinia phage pEa_SNUABM_7.</title>
        <authorList>
            <person name="Kim S.G."/>
            <person name="Park S.C."/>
        </authorList>
    </citation>
    <scope>NUCLEOTIDE SEQUENCE</scope>
</reference>
<accession>A0AAE8BKR7</accession>
<feature type="compositionally biased region" description="Basic and acidic residues" evidence="1">
    <location>
        <begin position="82"/>
        <end position="91"/>
    </location>
</feature>
<organism evidence="2 3">
    <name type="scientific">Erwinia phage pEa_SNUABM_7</name>
    <dbReference type="NCBI Taxonomy" id="2866695"/>
    <lineage>
        <taxon>Viruses</taxon>
        <taxon>Duplodnaviria</taxon>
        <taxon>Heunggongvirae</taxon>
        <taxon>Uroviricota</taxon>
        <taxon>Caudoviricetes</taxon>
        <taxon>Snuvirus</taxon>
        <taxon>Snuvirus SNUABM7</taxon>
    </lineage>
</organism>
<gene>
    <name evidence="2" type="ORF">pEaSNUABM7_00292</name>
</gene>
<name>A0AAE8BKR7_9CAUD</name>
<keyword evidence="3" id="KW-1185">Reference proteome</keyword>
<sequence>MSVEQLAQALRIENFNATVRGEFKLVAGTNSSGYITSALSGPVEVLRDLKGVQTLKDAGFSDPDIALALGIDRLRLKKVYNEARKSNKKPVEPAPVQRTSKAISLDDL</sequence>
<dbReference type="EMBL" id="MZ475896">
    <property type="protein sequence ID" value="QYW04960.1"/>
    <property type="molecule type" value="Genomic_DNA"/>
</dbReference>
<feature type="region of interest" description="Disordered" evidence="1">
    <location>
        <begin position="82"/>
        <end position="108"/>
    </location>
</feature>
<proteinExistence type="predicted"/>
<dbReference type="Proteomes" id="UP000827609">
    <property type="component" value="Segment"/>
</dbReference>
<evidence type="ECO:0000313" key="3">
    <source>
        <dbReference type="Proteomes" id="UP000827609"/>
    </source>
</evidence>